<name>A0A6H5IS29_9HYME</name>
<organism evidence="1 2">
    <name type="scientific">Trichogramma brassicae</name>
    <dbReference type="NCBI Taxonomy" id="86971"/>
    <lineage>
        <taxon>Eukaryota</taxon>
        <taxon>Metazoa</taxon>
        <taxon>Ecdysozoa</taxon>
        <taxon>Arthropoda</taxon>
        <taxon>Hexapoda</taxon>
        <taxon>Insecta</taxon>
        <taxon>Pterygota</taxon>
        <taxon>Neoptera</taxon>
        <taxon>Endopterygota</taxon>
        <taxon>Hymenoptera</taxon>
        <taxon>Apocrita</taxon>
        <taxon>Proctotrupomorpha</taxon>
        <taxon>Chalcidoidea</taxon>
        <taxon>Trichogrammatidae</taxon>
        <taxon>Trichogramma</taxon>
    </lineage>
</organism>
<evidence type="ECO:0000313" key="2">
    <source>
        <dbReference type="Proteomes" id="UP000479190"/>
    </source>
</evidence>
<proteinExistence type="predicted"/>
<dbReference type="OrthoDB" id="7699348at2759"/>
<dbReference type="Proteomes" id="UP000479190">
    <property type="component" value="Unassembled WGS sequence"/>
</dbReference>
<keyword evidence="2" id="KW-1185">Reference proteome</keyword>
<reference evidence="1 2" key="1">
    <citation type="submission" date="2020-02" db="EMBL/GenBank/DDBJ databases">
        <authorList>
            <person name="Ferguson B K."/>
        </authorList>
    </citation>
    <scope>NUCLEOTIDE SEQUENCE [LARGE SCALE GENOMIC DNA]</scope>
</reference>
<accession>A0A6H5IS29</accession>
<evidence type="ECO:0000313" key="1">
    <source>
        <dbReference type="EMBL" id="CAB0039661.1"/>
    </source>
</evidence>
<dbReference type="EMBL" id="CADCXV010000975">
    <property type="protein sequence ID" value="CAB0039661.1"/>
    <property type="molecule type" value="Genomic_DNA"/>
</dbReference>
<dbReference type="AlphaFoldDB" id="A0A6H5IS29"/>
<protein>
    <submittedName>
        <fullName evidence="1">Uncharacterized protein</fullName>
    </submittedName>
</protein>
<gene>
    <name evidence="1" type="ORF">TBRA_LOCUS11400</name>
</gene>
<sequence length="146" mass="16438">MAANGNSPLDNMRTLEHYLSDIMRAGAADTPEHLKATYLRAIDIVVNNETRLEGRRGTTNRAPFHELAAKRRRDFCALKLLRLKKIRRGCLREPTHFEPAHADANRSRRVQSRARFALKRETTLVISVAVASPAHIAAGQLDDDDE</sequence>